<evidence type="ECO:0000313" key="1">
    <source>
        <dbReference type="EMBL" id="KAF0467420.1"/>
    </source>
</evidence>
<accession>A0A8H4AAV9</accession>
<dbReference type="Proteomes" id="UP000439903">
    <property type="component" value="Unassembled WGS sequence"/>
</dbReference>
<name>A0A8H4AAV9_GIGMA</name>
<dbReference type="AlphaFoldDB" id="A0A8H4AAV9"/>
<comment type="caution">
    <text evidence="1">The sequence shown here is derived from an EMBL/GenBank/DDBJ whole genome shotgun (WGS) entry which is preliminary data.</text>
</comment>
<dbReference type="EMBL" id="WTPW01000954">
    <property type="protein sequence ID" value="KAF0467420.1"/>
    <property type="molecule type" value="Genomic_DNA"/>
</dbReference>
<keyword evidence="2" id="KW-1185">Reference proteome</keyword>
<sequence length="79" mass="8905">MFMMHKTIVSVYSRMGTTSLRNIEKLILPQKFPFSKNYLGELPFGTDLFPDKENNHLITASSKLLDKPVIPYESSGAGL</sequence>
<protein>
    <submittedName>
        <fullName evidence="1">Uncharacterized protein</fullName>
    </submittedName>
</protein>
<organism evidence="1 2">
    <name type="scientific">Gigaspora margarita</name>
    <dbReference type="NCBI Taxonomy" id="4874"/>
    <lineage>
        <taxon>Eukaryota</taxon>
        <taxon>Fungi</taxon>
        <taxon>Fungi incertae sedis</taxon>
        <taxon>Mucoromycota</taxon>
        <taxon>Glomeromycotina</taxon>
        <taxon>Glomeromycetes</taxon>
        <taxon>Diversisporales</taxon>
        <taxon>Gigasporaceae</taxon>
        <taxon>Gigaspora</taxon>
    </lineage>
</organism>
<gene>
    <name evidence="1" type="ORF">F8M41_026014</name>
</gene>
<evidence type="ECO:0000313" key="2">
    <source>
        <dbReference type="Proteomes" id="UP000439903"/>
    </source>
</evidence>
<reference evidence="1 2" key="1">
    <citation type="journal article" date="2019" name="Environ. Microbiol.">
        <title>At the nexus of three kingdoms: the genome of the mycorrhizal fungus Gigaspora margarita provides insights into plant, endobacterial and fungal interactions.</title>
        <authorList>
            <person name="Venice F."/>
            <person name="Ghignone S."/>
            <person name="Salvioli di Fossalunga A."/>
            <person name="Amselem J."/>
            <person name="Novero M."/>
            <person name="Xianan X."/>
            <person name="Sedzielewska Toro K."/>
            <person name="Morin E."/>
            <person name="Lipzen A."/>
            <person name="Grigoriev I.V."/>
            <person name="Henrissat B."/>
            <person name="Martin F.M."/>
            <person name="Bonfante P."/>
        </authorList>
    </citation>
    <scope>NUCLEOTIDE SEQUENCE [LARGE SCALE GENOMIC DNA]</scope>
    <source>
        <strain evidence="1 2">BEG34</strain>
    </source>
</reference>
<proteinExistence type="predicted"/>